<dbReference type="FunFam" id="3.40.50.10990:FF:000001">
    <property type="entry name" value="Riboflavin biosynthesis protein RibBA"/>
    <property type="match status" value="1"/>
</dbReference>
<dbReference type="GO" id="GO:0009231">
    <property type="term" value="P:riboflavin biosynthetic process"/>
    <property type="evidence" value="ECO:0007669"/>
    <property type="project" value="UniProtKB-UniRule"/>
</dbReference>
<proteinExistence type="inferred from homology"/>
<comment type="similarity">
    <text evidence="2">In the N-terminal section; belongs to the DHBP synthase family.</text>
</comment>
<evidence type="ECO:0000313" key="13">
    <source>
        <dbReference type="EMBL" id="RKG83523.1"/>
    </source>
</evidence>
<evidence type="ECO:0000313" key="14">
    <source>
        <dbReference type="Proteomes" id="UP000268094"/>
    </source>
</evidence>
<keyword evidence="6 11" id="KW-0378">Hydrolase</keyword>
<dbReference type="HAMAP" id="MF_00179">
    <property type="entry name" value="RibA"/>
    <property type="match status" value="1"/>
</dbReference>
<dbReference type="GO" id="GO:0005525">
    <property type="term" value="F:GTP binding"/>
    <property type="evidence" value="ECO:0007669"/>
    <property type="project" value="UniProtKB-KW"/>
</dbReference>
<comment type="catalytic activity">
    <reaction evidence="10 11">
        <text>GTP + 4 H2O = 2,5-diamino-6-hydroxy-4-(5-phosphoribosylamino)-pyrimidine + formate + 2 phosphate + 3 H(+)</text>
        <dbReference type="Rhea" id="RHEA:23704"/>
        <dbReference type="ChEBI" id="CHEBI:15377"/>
        <dbReference type="ChEBI" id="CHEBI:15378"/>
        <dbReference type="ChEBI" id="CHEBI:15740"/>
        <dbReference type="ChEBI" id="CHEBI:37565"/>
        <dbReference type="ChEBI" id="CHEBI:43474"/>
        <dbReference type="ChEBI" id="CHEBI:58614"/>
        <dbReference type="EC" id="3.5.4.25"/>
    </reaction>
</comment>
<gene>
    <name evidence="11 13" type="primary">ribA</name>
    <name evidence="13" type="ORF">D7V88_23930</name>
</gene>
<dbReference type="EMBL" id="RAVZ01000178">
    <property type="protein sequence ID" value="RKG83523.1"/>
    <property type="molecule type" value="Genomic_DNA"/>
</dbReference>
<evidence type="ECO:0000256" key="3">
    <source>
        <dbReference type="ARBA" id="ARBA00022619"/>
    </source>
</evidence>
<dbReference type="Proteomes" id="UP000268094">
    <property type="component" value="Unassembled WGS sequence"/>
</dbReference>
<evidence type="ECO:0000256" key="7">
    <source>
        <dbReference type="ARBA" id="ARBA00022833"/>
    </source>
</evidence>
<dbReference type="InterPro" id="IPR000926">
    <property type="entry name" value="RibA"/>
</dbReference>
<dbReference type="GO" id="GO:0005829">
    <property type="term" value="C:cytosol"/>
    <property type="evidence" value="ECO:0007669"/>
    <property type="project" value="TreeGrafter"/>
</dbReference>
<dbReference type="SUPFAM" id="SSF142695">
    <property type="entry name" value="RibA-like"/>
    <property type="match status" value="1"/>
</dbReference>
<dbReference type="NCBIfam" id="NF001591">
    <property type="entry name" value="PRK00393.1"/>
    <property type="match status" value="1"/>
</dbReference>
<dbReference type="Gene3D" id="3.40.50.10990">
    <property type="entry name" value="GTP cyclohydrolase II"/>
    <property type="match status" value="1"/>
</dbReference>
<organism evidence="13 14">
    <name type="scientific">Corallococcus terminator</name>
    <dbReference type="NCBI Taxonomy" id="2316733"/>
    <lineage>
        <taxon>Bacteria</taxon>
        <taxon>Pseudomonadati</taxon>
        <taxon>Myxococcota</taxon>
        <taxon>Myxococcia</taxon>
        <taxon>Myxococcales</taxon>
        <taxon>Cystobacterineae</taxon>
        <taxon>Myxococcaceae</taxon>
        <taxon>Corallococcus</taxon>
    </lineage>
</organism>
<feature type="binding site" evidence="11">
    <location>
        <position position="161"/>
    </location>
    <ligand>
        <name>GTP</name>
        <dbReference type="ChEBI" id="CHEBI:37565"/>
    </ligand>
</feature>
<feature type="active site" description="Nucleophile" evidence="11">
    <location>
        <position position="140"/>
    </location>
</feature>
<evidence type="ECO:0000259" key="12">
    <source>
        <dbReference type="Pfam" id="PF00925"/>
    </source>
</evidence>
<keyword evidence="3 11" id="KW-0686">Riboflavin biosynthesis</keyword>
<feature type="domain" description="GTP cyclohydrolase II" evidence="12">
    <location>
        <begin position="19"/>
        <end position="181"/>
    </location>
</feature>
<feature type="binding site" evidence="11">
    <location>
        <begin position="61"/>
        <end position="65"/>
    </location>
    <ligand>
        <name>GTP</name>
        <dbReference type="ChEBI" id="CHEBI:37565"/>
    </ligand>
</feature>
<evidence type="ECO:0000256" key="6">
    <source>
        <dbReference type="ARBA" id="ARBA00022801"/>
    </source>
</evidence>
<comment type="similarity">
    <text evidence="11">Belongs to the GTP cyclohydrolase II family.</text>
</comment>
<feature type="binding site" evidence="11">
    <location>
        <begin position="104"/>
        <end position="106"/>
    </location>
    <ligand>
        <name>GTP</name>
        <dbReference type="ChEBI" id="CHEBI:37565"/>
    </ligand>
</feature>
<evidence type="ECO:0000256" key="5">
    <source>
        <dbReference type="ARBA" id="ARBA00022741"/>
    </source>
</evidence>
<name>A0A3A8J1U6_9BACT</name>
<comment type="pathway">
    <text evidence="1 11">Cofactor biosynthesis; riboflavin biosynthesis; 5-amino-6-(D-ribitylamino)uracil from GTP: step 1/4.</text>
</comment>
<evidence type="ECO:0000256" key="11">
    <source>
        <dbReference type="HAMAP-Rule" id="MF_00179"/>
    </source>
</evidence>
<sequence length="206" mass="22570">MPSTAVPLLRRPTLLVLARAQLPTRAGTFTAVSFRHASGEQIEDIALIRGALDGTTPVPARLHSECLTGDALGSLRCDCRDQLEQSLEALAREDNGVLLYLRQEGRGIGIANKLQAYQAQDRGLDTVQANLHLGFDDDLRTYDIAAGMLAALRIQRVSLYTNNPRKIAGLEAHGIDVDRRVALLGPTRPENVRYLETKRVKSGHLL</sequence>
<dbReference type="AlphaFoldDB" id="A0A3A8J1U6"/>
<reference evidence="14" key="1">
    <citation type="submission" date="2018-09" db="EMBL/GenBank/DDBJ databases">
        <authorList>
            <person name="Livingstone P.G."/>
            <person name="Whitworth D.E."/>
        </authorList>
    </citation>
    <scope>NUCLEOTIDE SEQUENCE [LARGE SCALE GENOMIC DNA]</scope>
    <source>
        <strain evidence="14">CA054A</strain>
    </source>
</reference>
<evidence type="ECO:0000256" key="9">
    <source>
        <dbReference type="ARBA" id="ARBA00043932"/>
    </source>
</evidence>
<evidence type="ECO:0000256" key="2">
    <source>
        <dbReference type="ARBA" id="ARBA00005520"/>
    </source>
</evidence>
<dbReference type="InterPro" id="IPR032677">
    <property type="entry name" value="GTP_cyclohydro_II"/>
</dbReference>
<dbReference type="GO" id="GO:0003935">
    <property type="term" value="F:GTP cyclohydrolase II activity"/>
    <property type="evidence" value="ECO:0007669"/>
    <property type="project" value="UniProtKB-UniRule"/>
</dbReference>
<protein>
    <recommendedName>
        <fullName evidence="11">GTP cyclohydrolase-2</fullName>
        <ecNumber evidence="11">3.5.4.25</ecNumber>
    </recommendedName>
    <alternativeName>
        <fullName evidence="11">GTP cyclohydrolase II</fullName>
    </alternativeName>
</protein>
<evidence type="ECO:0000256" key="1">
    <source>
        <dbReference type="ARBA" id="ARBA00004853"/>
    </source>
</evidence>
<feature type="binding site" evidence="11">
    <location>
        <position position="82"/>
    </location>
    <ligand>
        <name>GTP</name>
        <dbReference type="ChEBI" id="CHEBI:37565"/>
    </ligand>
</feature>
<dbReference type="OrthoDB" id="9793111at2"/>
<comment type="cofactor">
    <cofactor evidence="11">
        <name>Zn(2+)</name>
        <dbReference type="ChEBI" id="CHEBI:29105"/>
    </cofactor>
    <text evidence="11">Binds 1 zinc ion per subunit.</text>
</comment>
<evidence type="ECO:0000256" key="10">
    <source>
        <dbReference type="ARBA" id="ARBA00049295"/>
    </source>
</evidence>
<dbReference type="InterPro" id="IPR036144">
    <property type="entry name" value="RibA-like_sf"/>
</dbReference>
<dbReference type="PANTHER" id="PTHR21327:SF18">
    <property type="entry name" value="3,4-DIHYDROXY-2-BUTANONE 4-PHOSPHATE SYNTHASE"/>
    <property type="match status" value="1"/>
</dbReference>
<feature type="binding site" evidence="11">
    <location>
        <position position="77"/>
    </location>
    <ligand>
        <name>Zn(2+)</name>
        <dbReference type="ChEBI" id="CHEBI:29105"/>
        <note>catalytic</note>
    </ligand>
</feature>
<keyword evidence="4 11" id="KW-0479">Metal-binding</keyword>
<dbReference type="NCBIfam" id="TIGR00505">
    <property type="entry name" value="ribA"/>
    <property type="match status" value="1"/>
</dbReference>
<keyword evidence="7 11" id="KW-0862">Zinc</keyword>
<comment type="caution">
    <text evidence="13">The sequence shown here is derived from an EMBL/GenBank/DDBJ whole genome shotgun (WGS) entry which is preliminary data.</text>
</comment>
<feature type="active site" description="Proton acceptor" evidence="11">
    <location>
        <position position="138"/>
    </location>
</feature>
<feature type="binding site" evidence="11">
    <location>
        <position position="166"/>
    </location>
    <ligand>
        <name>GTP</name>
        <dbReference type="ChEBI" id="CHEBI:37565"/>
    </ligand>
</feature>
<accession>A0A3A8J1U6</accession>
<feature type="binding site" evidence="11">
    <location>
        <position position="126"/>
    </location>
    <ligand>
        <name>GTP</name>
        <dbReference type="ChEBI" id="CHEBI:37565"/>
    </ligand>
</feature>
<dbReference type="UniPathway" id="UPA00275">
    <property type="reaction ID" value="UER00400"/>
</dbReference>
<evidence type="ECO:0000256" key="8">
    <source>
        <dbReference type="ARBA" id="ARBA00023134"/>
    </source>
</evidence>
<dbReference type="GO" id="GO:0008270">
    <property type="term" value="F:zinc ion binding"/>
    <property type="evidence" value="ECO:0007669"/>
    <property type="project" value="UniProtKB-UniRule"/>
</dbReference>
<feature type="binding site" evidence="11">
    <location>
        <position position="66"/>
    </location>
    <ligand>
        <name>Zn(2+)</name>
        <dbReference type="ChEBI" id="CHEBI:29105"/>
        <note>catalytic</note>
    </ligand>
</feature>
<dbReference type="PANTHER" id="PTHR21327">
    <property type="entry name" value="GTP CYCLOHYDROLASE II-RELATED"/>
    <property type="match status" value="1"/>
</dbReference>
<dbReference type="CDD" id="cd00641">
    <property type="entry name" value="GTP_cyclohydro2"/>
    <property type="match status" value="1"/>
</dbReference>
<keyword evidence="8 11" id="KW-0342">GTP-binding</keyword>
<dbReference type="Pfam" id="PF00925">
    <property type="entry name" value="GTP_cyclohydro2"/>
    <property type="match status" value="1"/>
</dbReference>
<keyword evidence="14" id="KW-1185">Reference proteome</keyword>
<keyword evidence="5 11" id="KW-0547">Nucleotide-binding</keyword>
<feature type="binding site" evidence="11">
    <location>
        <position position="79"/>
    </location>
    <ligand>
        <name>Zn(2+)</name>
        <dbReference type="ChEBI" id="CHEBI:29105"/>
        <note>catalytic</note>
    </ligand>
</feature>
<dbReference type="EC" id="3.5.4.25" evidence="11"/>
<evidence type="ECO:0000256" key="4">
    <source>
        <dbReference type="ARBA" id="ARBA00022723"/>
    </source>
</evidence>
<comment type="function">
    <text evidence="9 11">Catalyzes the conversion of GTP to 2,5-diamino-6-ribosylamino-4(3H)-pyrimidinone 5'-phosphate (DARP), formate and pyrophosphate.</text>
</comment>